<feature type="domain" description="Tyrosine-protein phosphatase" evidence="6">
    <location>
        <begin position="22"/>
        <end position="164"/>
    </location>
</feature>
<protein>
    <recommendedName>
        <fullName evidence="2">protein-tyrosine-phosphatase</fullName>
        <ecNumber evidence="2">3.1.3.48</ecNumber>
    </recommendedName>
</protein>
<dbReference type="Gene3D" id="3.90.190.10">
    <property type="entry name" value="Protein tyrosine phosphatase superfamily"/>
    <property type="match status" value="1"/>
</dbReference>
<dbReference type="GO" id="GO:0043409">
    <property type="term" value="P:negative regulation of MAPK cascade"/>
    <property type="evidence" value="ECO:0007669"/>
    <property type="project" value="TreeGrafter"/>
</dbReference>
<feature type="compositionally biased region" description="Basic and acidic residues" evidence="5">
    <location>
        <begin position="168"/>
        <end position="178"/>
    </location>
</feature>
<dbReference type="GO" id="GO:0005737">
    <property type="term" value="C:cytoplasm"/>
    <property type="evidence" value="ECO:0007669"/>
    <property type="project" value="TreeGrafter"/>
</dbReference>
<evidence type="ECO:0000259" key="7">
    <source>
        <dbReference type="PROSITE" id="PS50056"/>
    </source>
</evidence>
<comment type="caution">
    <text evidence="8">The sequence shown here is derived from an EMBL/GenBank/DDBJ whole genome shotgun (WGS) entry which is preliminary data.</text>
</comment>
<keyword evidence="9" id="KW-1185">Reference proteome</keyword>
<reference evidence="8" key="1">
    <citation type="submission" date="2023-06" db="EMBL/GenBank/DDBJ databases">
        <title>Genome-scale phylogeny and comparative genomics of the fungal order Sordariales.</title>
        <authorList>
            <consortium name="Lawrence Berkeley National Laboratory"/>
            <person name="Hensen N."/>
            <person name="Bonometti L."/>
            <person name="Westerberg I."/>
            <person name="Brannstrom I.O."/>
            <person name="Guillou S."/>
            <person name="Cros-Aarteil S."/>
            <person name="Calhoun S."/>
            <person name="Haridas S."/>
            <person name="Kuo A."/>
            <person name="Mondo S."/>
            <person name="Pangilinan J."/>
            <person name="Riley R."/>
            <person name="Labutti K."/>
            <person name="Andreopoulos B."/>
            <person name="Lipzen A."/>
            <person name="Chen C."/>
            <person name="Yanf M."/>
            <person name="Daum C."/>
            <person name="Ng V."/>
            <person name="Clum A."/>
            <person name="Steindorff A."/>
            <person name="Ohm R."/>
            <person name="Martin F."/>
            <person name="Silar P."/>
            <person name="Natvig D."/>
            <person name="Lalanne C."/>
            <person name="Gautier V."/>
            <person name="Ament-Velasquez S.L."/>
            <person name="Kruys A."/>
            <person name="Hutchinson M.I."/>
            <person name="Powell A.J."/>
            <person name="Barry K."/>
            <person name="Miller A.N."/>
            <person name="Grigoriev I.V."/>
            <person name="Debuchy R."/>
            <person name="Gladieux P."/>
            <person name="Thoren M.H."/>
            <person name="Johannesson H."/>
        </authorList>
    </citation>
    <scope>NUCLEOTIDE SEQUENCE</scope>
    <source>
        <strain evidence="8">CBS 307.81</strain>
    </source>
</reference>
<dbReference type="InterPro" id="IPR000340">
    <property type="entry name" value="Dual-sp_phosphatase_cat-dom"/>
</dbReference>
<evidence type="ECO:0000256" key="4">
    <source>
        <dbReference type="ARBA" id="ARBA00022912"/>
    </source>
</evidence>
<keyword evidence="4" id="KW-0904">Protein phosphatase</keyword>
<dbReference type="PROSITE" id="PS00383">
    <property type="entry name" value="TYR_PHOSPHATASE_1"/>
    <property type="match status" value="1"/>
</dbReference>
<dbReference type="PROSITE" id="PS50056">
    <property type="entry name" value="TYR_PHOSPHATASE_2"/>
    <property type="match status" value="1"/>
</dbReference>
<dbReference type="InterPro" id="IPR000387">
    <property type="entry name" value="Tyr_Pase_dom"/>
</dbReference>
<evidence type="ECO:0000259" key="6">
    <source>
        <dbReference type="PROSITE" id="PS50054"/>
    </source>
</evidence>
<dbReference type="EMBL" id="JAULSY010000038">
    <property type="protein sequence ID" value="KAK0669829.1"/>
    <property type="molecule type" value="Genomic_DNA"/>
</dbReference>
<evidence type="ECO:0000313" key="9">
    <source>
        <dbReference type="Proteomes" id="UP001174997"/>
    </source>
</evidence>
<dbReference type="InterPro" id="IPR029021">
    <property type="entry name" value="Prot-tyrosine_phosphatase-like"/>
</dbReference>
<feature type="region of interest" description="Disordered" evidence="5">
    <location>
        <begin position="155"/>
        <end position="178"/>
    </location>
</feature>
<comment type="similarity">
    <text evidence="1">Belongs to the protein-tyrosine phosphatase family. Non-receptor class dual specificity subfamily.</text>
</comment>
<dbReference type="AlphaFoldDB" id="A0AA39ZFX3"/>
<dbReference type="InterPro" id="IPR020422">
    <property type="entry name" value="TYR_PHOSPHATASE_DUAL_dom"/>
</dbReference>
<accession>A0AA39ZFX3</accession>
<feature type="compositionally biased region" description="Basic residues" evidence="5">
    <location>
        <begin position="1"/>
        <end position="10"/>
    </location>
</feature>
<proteinExistence type="inferred from homology"/>
<dbReference type="EC" id="3.1.3.48" evidence="2"/>
<organism evidence="8 9">
    <name type="scientific">Cercophora samala</name>
    <dbReference type="NCBI Taxonomy" id="330535"/>
    <lineage>
        <taxon>Eukaryota</taxon>
        <taxon>Fungi</taxon>
        <taxon>Dikarya</taxon>
        <taxon>Ascomycota</taxon>
        <taxon>Pezizomycotina</taxon>
        <taxon>Sordariomycetes</taxon>
        <taxon>Sordariomycetidae</taxon>
        <taxon>Sordariales</taxon>
        <taxon>Lasiosphaeriaceae</taxon>
        <taxon>Cercophora</taxon>
    </lineage>
</organism>
<evidence type="ECO:0000256" key="5">
    <source>
        <dbReference type="SAM" id="MobiDB-lite"/>
    </source>
</evidence>
<dbReference type="PROSITE" id="PS50054">
    <property type="entry name" value="TYR_PHOSPHATASE_DUAL"/>
    <property type="match status" value="1"/>
</dbReference>
<dbReference type="SMART" id="SM00195">
    <property type="entry name" value="DSPc"/>
    <property type="match status" value="1"/>
</dbReference>
<dbReference type="Pfam" id="PF00782">
    <property type="entry name" value="DSPc"/>
    <property type="match status" value="1"/>
</dbReference>
<dbReference type="CDD" id="cd14498">
    <property type="entry name" value="DSP"/>
    <property type="match status" value="1"/>
</dbReference>
<feature type="region of interest" description="Disordered" evidence="5">
    <location>
        <begin position="1"/>
        <end position="20"/>
    </location>
</feature>
<feature type="domain" description="Tyrosine specific protein phosphatases" evidence="7">
    <location>
        <begin position="88"/>
        <end position="142"/>
    </location>
</feature>
<keyword evidence="3" id="KW-0378">Hydrolase</keyword>
<evidence type="ECO:0000313" key="8">
    <source>
        <dbReference type="EMBL" id="KAK0669829.1"/>
    </source>
</evidence>
<name>A0AA39ZFX3_9PEZI</name>
<dbReference type="GO" id="GO:0004725">
    <property type="term" value="F:protein tyrosine phosphatase activity"/>
    <property type="evidence" value="ECO:0007669"/>
    <property type="project" value="UniProtKB-EC"/>
</dbReference>
<evidence type="ECO:0000256" key="1">
    <source>
        <dbReference type="ARBA" id="ARBA00008601"/>
    </source>
</evidence>
<evidence type="ECO:0000256" key="2">
    <source>
        <dbReference type="ARBA" id="ARBA00013064"/>
    </source>
</evidence>
<gene>
    <name evidence="8" type="ORF">QBC41DRAFT_346013</name>
</gene>
<evidence type="ECO:0000256" key="3">
    <source>
        <dbReference type="ARBA" id="ARBA00022801"/>
    </source>
</evidence>
<dbReference type="Proteomes" id="UP001174997">
    <property type="component" value="Unassembled WGS sequence"/>
</dbReference>
<sequence length="178" mass="18779">MAKNKPKSHRPSLPPSTTLPATVTPILSHLYLSPASATSPKSTPSLLSHGITTIISVGKSPLFQHPDITYHRLPLLDSENVPLGPTIEKTCAIIDDVEAKGEKVLVHCSAGISRSPAVVAGYLISRKGMGLDDAMGVIKEGRGVVKPSKGFLEELGTLQTDTTDEGGDEGKKEEAYIG</sequence>
<dbReference type="PANTHER" id="PTHR10159:SF519">
    <property type="entry name" value="DUAL SPECIFICITY PROTEIN PHOSPHATASE MPK3"/>
    <property type="match status" value="1"/>
</dbReference>
<dbReference type="SUPFAM" id="SSF52799">
    <property type="entry name" value="(Phosphotyrosine protein) phosphatases II"/>
    <property type="match status" value="1"/>
</dbReference>
<dbReference type="PANTHER" id="PTHR10159">
    <property type="entry name" value="DUAL SPECIFICITY PROTEIN PHOSPHATASE"/>
    <property type="match status" value="1"/>
</dbReference>
<dbReference type="InterPro" id="IPR016130">
    <property type="entry name" value="Tyr_Pase_AS"/>
</dbReference>